<protein>
    <submittedName>
        <fullName evidence="2">(rape) hypothetical protein</fullName>
    </submittedName>
</protein>
<feature type="compositionally biased region" description="Basic residues" evidence="1">
    <location>
        <begin position="1"/>
        <end position="15"/>
    </location>
</feature>
<dbReference type="AlphaFoldDB" id="A0A816V399"/>
<evidence type="ECO:0000256" key="1">
    <source>
        <dbReference type="SAM" id="MobiDB-lite"/>
    </source>
</evidence>
<organism evidence="2">
    <name type="scientific">Brassica napus</name>
    <name type="common">Rape</name>
    <dbReference type="NCBI Taxonomy" id="3708"/>
    <lineage>
        <taxon>Eukaryota</taxon>
        <taxon>Viridiplantae</taxon>
        <taxon>Streptophyta</taxon>
        <taxon>Embryophyta</taxon>
        <taxon>Tracheophyta</taxon>
        <taxon>Spermatophyta</taxon>
        <taxon>Magnoliopsida</taxon>
        <taxon>eudicotyledons</taxon>
        <taxon>Gunneridae</taxon>
        <taxon>Pentapetalae</taxon>
        <taxon>rosids</taxon>
        <taxon>malvids</taxon>
        <taxon>Brassicales</taxon>
        <taxon>Brassicaceae</taxon>
        <taxon>Brassiceae</taxon>
        <taxon>Brassica</taxon>
    </lineage>
</organism>
<dbReference type="Proteomes" id="UP001295469">
    <property type="component" value="Chromosome C08"/>
</dbReference>
<accession>A0A816V399</accession>
<evidence type="ECO:0000313" key="2">
    <source>
        <dbReference type="EMBL" id="CAF2108959.1"/>
    </source>
</evidence>
<feature type="region of interest" description="Disordered" evidence="1">
    <location>
        <begin position="1"/>
        <end position="37"/>
    </location>
</feature>
<dbReference type="EMBL" id="HG994372">
    <property type="protein sequence ID" value="CAF2108959.1"/>
    <property type="molecule type" value="Genomic_DNA"/>
</dbReference>
<feature type="compositionally biased region" description="Low complexity" evidence="1">
    <location>
        <begin position="28"/>
        <end position="37"/>
    </location>
</feature>
<reference evidence="2" key="1">
    <citation type="submission" date="2021-01" db="EMBL/GenBank/DDBJ databases">
        <authorList>
            <consortium name="Genoscope - CEA"/>
            <person name="William W."/>
        </authorList>
    </citation>
    <scope>NUCLEOTIDE SEQUENCE</scope>
</reference>
<name>A0A816V399_BRANA</name>
<proteinExistence type="predicted"/>
<sequence>HHRSSKRPLILHRSKPPPFGGKVRTNHRSSTTTVSLSSRVLRDRERIETQHRWKPTTKADNFSVPRSFWIPLSLDPSLPRFLFTGAIETVE</sequence>
<feature type="non-terminal residue" evidence="2">
    <location>
        <position position="1"/>
    </location>
</feature>
<gene>
    <name evidence="2" type="ORF">DARMORV10_C08P17220.1</name>
</gene>